<organism evidence="2 3">
    <name type="scientific">Mycena maculata</name>
    <dbReference type="NCBI Taxonomy" id="230809"/>
    <lineage>
        <taxon>Eukaryota</taxon>
        <taxon>Fungi</taxon>
        <taxon>Dikarya</taxon>
        <taxon>Basidiomycota</taxon>
        <taxon>Agaricomycotina</taxon>
        <taxon>Agaricomycetes</taxon>
        <taxon>Agaricomycetidae</taxon>
        <taxon>Agaricales</taxon>
        <taxon>Marasmiineae</taxon>
        <taxon>Mycenaceae</taxon>
        <taxon>Mycena</taxon>
    </lineage>
</organism>
<keyword evidence="1" id="KW-0732">Signal</keyword>
<keyword evidence="3" id="KW-1185">Reference proteome</keyword>
<feature type="chain" id="PRO_5042150017" evidence="1">
    <location>
        <begin position="24"/>
        <end position="163"/>
    </location>
</feature>
<protein>
    <submittedName>
        <fullName evidence="2">Uncharacterized protein</fullName>
    </submittedName>
</protein>
<name>A0AAD7JAB0_9AGAR</name>
<evidence type="ECO:0000256" key="1">
    <source>
        <dbReference type="SAM" id="SignalP"/>
    </source>
</evidence>
<evidence type="ECO:0000313" key="2">
    <source>
        <dbReference type="EMBL" id="KAJ7760287.1"/>
    </source>
</evidence>
<accession>A0AAD7JAB0</accession>
<gene>
    <name evidence="2" type="ORF">DFH07DRAFT_771915</name>
</gene>
<reference evidence="2" key="1">
    <citation type="submission" date="2023-03" db="EMBL/GenBank/DDBJ databases">
        <title>Massive genome expansion in bonnet fungi (Mycena s.s.) driven by repeated elements and novel gene families across ecological guilds.</title>
        <authorList>
            <consortium name="Lawrence Berkeley National Laboratory"/>
            <person name="Harder C.B."/>
            <person name="Miyauchi S."/>
            <person name="Viragh M."/>
            <person name="Kuo A."/>
            <person name="Thoen E."/>
            <person name="Andreopoulos B."/>
            <person name="Lu D."/>
            <person name="Skrede I."/>
            <person name="Drula E."/>
            <person name="Henrissat B."/>
            <person name="Morin E."/>
            <person name="Kohler A."/>
            <person name="Barry K."/>
            <person name="LaButti K."/>
            <person name="Morin E."/>
            <person name="Salamov A."/>
            <person name="Lipzen A."/>
            <person name="Mereny Z."/>
            <person name="Hegedus B."/>
            <person name="Baldrian P."/>
            <person name="Stursova M."/>
            <person name="Weitz H."/>
            <person name="Taylor A."/>
            <person name="Grigoriev I.V."/>
            <person name="Nagy L.G."/>
            <person name="Martin F."/>
            <person name="Kauserud H."/>
        </authorList>
    </citation>
    <scope>NUCLEOTIDE SEQUENCE</scope>
    <source>
        <strain evidence="2">CBHHK188m</strain>
    </source>
</reference>
<dbReference type="EMBL" id="JARJLG010000049">
    <property type="protein sequence ID" value="KAJ7760287.1"/>
    <property type="molecule type" value="Genomic_DNA"/>
</dbReference>
<proteinExistence type="predicted"/>
<comment type="caution">
    <text evidence="2">The sequence shown here is derived from an EMBL/GenBank/DDBJ whole genome shotgun (WGS) entry which is preliminary data.</text>
</comment>
<feature type="signal peptide" evidence="1">
    <location>
        <begin position="1"/>
        <end position="23"/>
    </location>
</feature>
<dbReference type="AlphaFoldDB" id="A0AAD7JAB0"/>
<sequence>MSRPSICCFAAFKVSCFLVLAAARKVQGIAHGQRVLLPGDGLGKIFKDNCDNSDKLMKAVDHDADNEESDSEAKKAITHALWILGVKVSGTGRNLVHISTSKLHATLVTYKLSGFQLRAEETWKIQTHRLGFKHSGHWSLNIESHVSATSSIENIIINAAAVE</sequence>
<dbReference type="Proteomes" id="UP001215280">
    <property type="component" value="Unassembled WGS sequence"/>
</dbReference>
<evidence type="ECO:0000313" key="3">
    <source>
        <dbReference type="Proteomes" id="UP001215280"/>
    </source>
</evidence>